<dbReference type="RefSeq" id="WP_109906917.1">
    <property type="nucleotide sequence ID" value="NZ_QGLE01000008.1"/>
</dbReference>
<dbReference type="OrthoDB" id="9806511at2"/>
<evidence type="ECO:0000313" key="1">
    <source>
        <dbReference type="EMBL" id="PWR21239.1"/>
    </source>
</evidence>
<dbReference type="PIRSF" id="PIRSF028291">
    <property type="entry name" value="UCP028291"/>
    <property type="match status" value="1"/>
</dbReference>
<gene>
    <name evidence="1" type="ORF">DKG74_14670</name>
</gene>
<protein>
    <submittedName>
        <fullName evidence="1">DUF2218 domain-containing protein</fullName>
    </submittedName>
</protein>
<sequence length="99" mass="10704">MTQSKAEVATTFAKRYLGQLCKHFGHKIPVELALDEGRGSIAFPFGTCRLAAEGGTLHLTAEAEGPDAIAQVQDVIARHLIRFAFREELAVSWALSPAP</sequence>
<dbReference type="Pfam" id="PF09981">
    <property type="entry name" value="DUF2218"/>
    <property type="match status" value="1"/>
</dbReference>
<dbReference type="AlphaFoldDB" id="A0A317E2L4"/>
<reference evidence="1 2" key="1">
    <citation type="submission" date="2018-05" db="EMBL/GenBank/DDBJ databases">
        <title>Zavarzinia sp. HR-AS.</title>
        <authorList>
            <person name="Lee Y."/>
            <person name="Jeon C.O."/>
        </authorList>
    </citation>
    <scope>NUCLEOTIDE SEQUENCE [LARGE SCALE GENOMIC DNA]</scope>
    <source>
        <strain evidence="1 2">HR-AS</strain>
    </source>
</reference>
<proteinExistence type="predicted"/>
<dbReference type="EMBL" id="QGLE01000008">
    <property type="protein sequence ID" value="PWR21239.1"/>
    <property type="molecule type" value="Genomic_DNA"/>
</dbReference>
<name>A0A317E2L4_9PROT</name>
<keyword evidence="2" id="KW-1185">Reference proteome</keyword>
<accession>A0A317E2L4</accession>
<organism evidence="1 2">
    <name type="scientific">Zavarzinia aquatilis</name>
    <dbReference type="NCBI Taxonomy" id="2211142"/>
    <lineage>
        <taxon>Bacteria</taxon>
        <taxon>Pseudomonadati</taxon>
        <taxon>Pseudomonadota</taxon>
        <taxon>Alphaproteobacteria</taxon>
        <taxon>Rhodospirillales</taxon>
        <taxon>Zavarziniaceae</taxon>
        <taxon>Zavarzinia</taxon>
    </lineage>
</organism>
<evidence type="ECO:0000313" key="2">
    <source>
        <dbReference type="Proteomes" id="UP000245461"/>
    </source>
</evidence>
<dbReference type="InterPro" id="IPR014543">
    <property type="entry name" value="UCP028291"/>
</dbReference>
<dbReference type="Proteomes" id="UP000245461">
    <property type="component" value="Unassembled WGS sequence"/>
</dbReference>
<comment type="caution">
    <text evidence="1">The sequence shown here is derived from an EMBL/GenBank/DDBJ whole genome shotgun (WGS) entry which is preliminary data.</text>
</comment>
<dbReference type="Gene3D" id="3.30.310.50">
    <property type="entry name" value="Alpha-D-phosphohexomutase, C-terminal domain"/>
    <property type="match status" value="1"/>
</dbReference>